<keyword evidence="2" id="KW-0489">Methyltransferase</keyword>
<protein>
    <submittedName>
        <fullName evidence="2">Ubiquinone biosynthesis O-methyltransferase</fullName>
        <ecNumber evidence="2">2.1.1.222</ecNumber>
        <ecNumber evidence="2">2.1.1.64</ecNumber>
    </submittedName>
</protein>
<dbReference type="GO" id="GO:0102208">
    <property type="term" value="F:2-polyprenyl-6-hydroxyphenol methylase activity"/>
    <property type="evidence" value="ECO:0007669"/>
    <property type="project" value="UniProtKB-EC"/>
</dbReference>
<dbReference type="InterPro" id="IPR029063">
    <property type="entry name" value="SAM-dependent_MTases_sf"/>
</dbReference>
<dbReference type="InterPro" id="IPR052356">
    <property type="entry name" value="Thiol_S-MT"/>
</dbReference>
<keyword evidence="2" id="KW-0830">Ubiquinone</keyword>
<dbReference type="EC" id="2.1.1.64" evidence="2"/>
<name>A0A1S8TKL6_9CLOT</name>
<dbReference type="GO" id="GO:0032259">
    <property type="term" value="P:methylation"/>
    <property type="evidence" value="ECO:0007669"/>
    <property type="project" value="UniProtKB-KW"/>
</dbReference>
<dbReference type="Proteomes" id="UP000190890">
    <property type="component" value="Unassembled WGS sequence"/>
</dbReference>
<proteinExistence type="predicted"/>
<dbReference type="PANTHER" id="PTHR45036">
    <property type="entry name" value="METHYLTRANSFERASE LIKE 7B"/>
    <property type="match status" value="1"/>
</dbReference>
<keyword evidence="2" id="KW-0808">Transferase</keyword>
<evidence type="ECO:0000259" key="1">
    <source>
        <dbReference type="Pfam" id="PF08241"/>
    </source>
</evidence>
<gene>
    <name evidence="2" type="primary">ubiG_1</name>
    <name evidence="2" type="ORF">CLPUN_20330</name>
</gene>
<dbReference type="InterPro" id="IPR013216">
    <property type="entry name" value="Methyltransf_11"/>
</dbReference>
<dbReference type="RefSeq" id="WP_077847180.1">
    <property type="nucleotide sequence ID" value="NZ_LZZM01000132.1"/>
</dbReference>
<keyword evidence="3" id="KW-1185">Reference proteome</keyword>
<dbReference type="Pfam" id="PF08241">
    <property type="entry name" value="Methyltransf_11"/>
    <property type="match status" value="1"/>
</dbReference>
<dbReference type="STRING" id="29367.CLPUN_20330"/>
<dbReference type="Gene3D" id="3.40.50.150">
    <property type="entry name" value="Vaccinia Virus protein VP39"/>
    <property type="match status" value="1"/>
</dbReference>
<reference evidence="2 3" key="1">
    <citation type="submission" date="2016-05" db="EMBL/GenBank/DDBJ databases">
        <title>Microbial solvent formation.</title>
        <authorList>
            <person name="Poehlein A."/>
            <person name="Montoya Solano J.D."/>
            <person name="Flitsch S."/>
            <person name="Krabben P."/>
            <person name="Duerre P."/>
            <person name="Daniel R."/>
        </authorList>
    </citation>
    <scope>NUCLEOTIDE SEQUENCE [LARGE SCALE GENOMIC DNA]</scope>
    <source>
        <strain evidence="2 3">DSM 2619</strain>
    </source>
</reference>
<organism evidence="2 3">
    <name type="scientific">Clostridium puniceum</name>
    <dbReference type="NCBI Taxonomy" id="29367"/>
    <lineage>
        <taxon>Bacteria</taxon>
        <taxon>Bacillati</taxon>
        <taxon>Bacillota</taxon>
        <taxon>Clostridia</taxon>
        <taxon>Eubacteriales</taxon>
        <taxon>Clostridiaceae</taxon>
        <taxon>Clostridium</taxon>
    </lineage>
</organism>
<dbReference type="GO" id="GO:0061542">
    <property type="term" value="F:3-demethylubiquinol 3-O-methyltransferase activity"/>
    <property type="evidence" value="ECO:0007669"/>
    <property type="project" value="UniProtKB-EC"/>
</dbReference>
<accession>A0A1S8TKL6</accession>
<dbReference type="PANTHER" id="PTHR45036:SF1">
    <property type="entry name" value="METHYLTRANSFERASE LIKE 7A"/>
    <property type="match status" value="1"/>
</dbReference>
<evidence type="ECO:0000313" key="3">
    <source>
        <dbReference type="Proteomes" id="UP000190890"/>
    </source>
</evidence>
<dbReference type="EC" id="2.1.1.222" evidence="2"/>
<dbReference type="EMBL" id="LZZM01000132">
    <property type="protein sequence ID" value="OOM78174.1"/>
    <property type="molecule type" value="Genomic_DNA"/>
</dbReference>
<sequence>MNSELELYLEYTSKPWGMLTYRAVWSQLPHIVNSKILDFGSGFGTTANHLAKNNDVLAIEPNADMVEARICENSYKQIIGSIEQLREQEDNSFDVIVCHCVLEYLKERKDIFREFCRVLRPNGIISILKHNYAGKIMHQVVRENNTDQATYLLNNGTINIMNFGEVNYYDINEMLEWAEDIEISVEKIFGVRTFWDLQQNDSNKYEPNWVPKMIEMEMKVSHIDEFIKISYFNHILLRKNR</sequence>
<feature type="domain" description="Methyltransferase type 11" evidence="1">
    <location>
        <begin position="37"/>
        <end position="126"/>
    </location>
</feature>
<dbReference type="OrthoDB" id="4697647at2"/>
<dbReference type="SUPFAM" id="SSF53335">
    <property type="entry name" value="S-adenosyl-L-methionine-dependent methyltransferases"/>
    <property type="match status" value="1"/>
</dbReference>
<dbReference type="CDD" id="cd02440">
    <property type="entry name" value="AdoMet_MTases"/>
    <property type="match status" value="1"/>
</dbReference>
<comment type="caution">
    <text evidence="2">The sequence shown here is derived from an EMBL/GenBank/DDBJ whole genome shotgun (WGS) entry which is preliminary data.</text>
</comment>
<dbReference type="AlphaFoldDB" id="A0A1S8TKL6"/>
<evidence type="ECO:0000313" key="2">
    <source>
        <dbReference type="EMBL" id="OOM78174.1"/>
    </source>
</evidence>